<name>A0A238WR80_9ACTN</name>
<proteinExistence type="predicted"/>
<keyword evidence="2" id="KW-1185">Reference proteome</keyword>
<dbReference type="RefSeq" id="WP_089292576.1">
    <property type="nucleotide sequence ID" value="NZ_BOMU01000017.1"/>
</dbReference>
<sequence length="59" mass="6154">MTTHPVGGAGTGPGRFDALIAPPWWPASQERWTAAIEELAAAIDRPDVATLLAPRSATS</sequence>
<evidence type="ECO:0000313" key="2">
    <source>
        <dbReference type="Proteomes" id="UP000198415"/>
    </source>
</evidence>
<dbReference type="AlphaFoldDB" id="A0A238WR80"/>
<evidence type="ECO:0000313" key="1">
    <source>
        <dbReference type="EMBL" id="SNR49110.1"/>
    </source>
</evidence>
<reference evidence="1 2" key="1">
    <citation type="submission" date="2017-06" db="EMBL/GenBank/DDBJ databases">
        <authorList>
            <person name="Kim H.J."/>
            <person name="Triplett B.A."/>
        </authorList>
    </citation>
    <scope>NUCLEOTIDE SEQUENCE [LARGE SCALE GENOMIC DNA]</scope>
    <source>
        <strain evidence="1 2">DSM 43151</strain>
    </source>
</reference>
<organism evidence="1 2">
    <name type="scientific">Actinoplanes regularis</name>
    <dbReference type="NCBI Taxonomy" id="52697"/>
    <lineage>
        <taxon>Bacteria</taxon>
        <taxon>Bacillati</taxon>
        <taxon>Actinomycetota</taxon>
        <taxon>Actinomycetes</taxon>
        <taxon>Micromonosporales</taxon>
        <taxon>Micromonosporaceae</taxon>
        <taxon>Actinoplanes</taxon>
    </lineage>
</organism>
<protein>
    <submittedName>
        <fullName evidence="1">Uncharacterized protein</fullName>
    </submittedName>
</protein>
<gene>
    <name evidence="1" type="ORF">SAMN06264365_102834</name>
</gene>
<dbReference type="EMBL" id="FZNR01000002">
    <property type="protein sequence ID" value="SNR49110.1"/>
    <property type="molecule type" value="Genomic_DNA"/>
</dbReference>
<dbReference type="Proteomes" id="UP000198415">
    <property type="component" value="Unassembled WGS sequence"/>
</dbReference>
<accession>A0A238WR80</accession>